<dbReference type="HAMAP" id="MF_03010">
    <property type="entry name" value="eIF3k"/>
    <property type="match status" value="1"/>
</dbReference>
<evidence type="ECO:0000259" key="6">
    <source>
        <dbReference type="PROSITE" id="PS50250"/>
    </source>
</evidence>
<feature type="domain" description="PCI" evidence="6">
    <location>
        <begin position="40"/>
        <end position="202"/>
    </location>
</feature>
<accession>A0AAN8JVS5</accession>
<dbReference type="InterPro" id="IPR000717">
    <property type="entry name" value="PCI_dom"/>
</dbReference>
<comment type="subcellular location">
    <subcellularLocation>
        <location evidence="5">Cytoplasm</location>
    </subcellularLocation>
</comment>
<gene>
    <name evidence="7" type="ORF">SNE40_011019</name>
</gene>
<dbReference type="FunFam" id="1.10.10.10:FF:000212">
    <property type="entry name" value="Eukaryotic translation initiation factor 3 subunit K"/>
    <property type="match status" value="1"/>
</dbReference>
<keyword evidence="3 5" id="KW-0648">Protein biosynthesis</keyword>
<dbReference type="GO" id="GO:0003743">
    <property type="term" value="F:translation initiation factor activity"/>
    <property type="evidence" value="ECO:0007669"/>
    <property type="project" value="UniProtKB-UniRule"/>
</dbReference>
<dbReference type="GO" id="GO:0001732">
    <property type="term" value="P:formation of cytoplasmic translation initiation complex"/>
    <property type="evidence" value="ECO:0007669"/>
    <property type="project" value="UniProtKB-UniRule"/>
</dbReference>
<dbReference type="GO" id="GO:0016282">
    <property type="term" value="C:eukaryotic 43S preinitiation complex"/>
    <property type="evidence" value="ECO:0007669"/>
    <property type="project" value="UniProtKB-UniRule"/>
</dbReference>
<dbReference type="GO" id="GO:0006446">
    <property type="term" value="P:regulation of translational initiation"/>
    <property type="evidence" value="ECO:0007669"/>
    <property type="project" value="InterPro"/>
</dbReference>
<evidence type="ECO:0000256" key="1">
    <source>
        <dbReference type="ARBA" id="ARBA00022490"/>
    </source>
</evidence>
<comment type="subunit">
    <text evidence="5">Component of the eukaryotic translation initiation factor 3 (eIF-3) complex.</text>
</comment>
<dbReference type="InterPro" id="IPR016024">
    <property type="entry name" value="ARM-type_fold"/>
</dbReference>
<evidence type="ECO:0000256" key="5">
    <source>
        <dbReference type="HAMAP-Rule" id="MF_03010"/>
    </source>
</evidence>
<dbReference type="SUPFAM" id="SSF46785">
    <property type="entry name" value="Winged helix' DNA-binding domain"/>
    <property type="match status" value="1"/>
</dbReference>
<dbReference type="InterPro" id="IPR036390">
    <property type="entry name" value="WH_DNA-bd_sf"/>
</dbReference>
<keyword evidence="1 5" id="KW-0963">Cytoplasm</keyword>
<dbReference type="FunFam" id="1.25.40.250:FF:000001">
    <property type="entry name" value="Eukaryotic translation initiation factor 3 subunit K"/>
    <property type="match status" value="1"/>
</dbReference>
<dbReference type="PANTHER" id="PTHR13022:SF0">
    <property type="entry name" value="EUKARYOTIC TRANSLATION INITIATION FACTOR 3 SUBUNIT K"/>
    <property type="match status" value="1"/>
</dbReference>
<dbReference type="AlphaFoldDB" id="A0AAN8JVS5"/>
<comment type="caution">
    <text evidence="7">The sequence shown here is derived from an EMBL/GenBank/DDBJ whole genome shotgun (WGS) entry which is preliminary data.</text>
</comment>
<evidence type="ECO:0000313" key="8">
    <source>
        <dbReference type="Proteomes" id="UP001347796"/>
    </source>
</evidence>
<dbReference type="PROSITE" id="PS50250">
    <property type="entry name" value="PCI"/>
    <property type="match status" value="1"/>
</dbReference>
<dbReference type="InterPro" id="IPR033464">
    <property type="entry name" value="CSN8_PSD8_EIF3K"/>
</dbReference>
<dbReference type="Gene3D" id="1.10.10.10">
    <property type="entry name" value="Winged helix-like DNA-binding domain superfamily/Winged helix DNA-binding domain"/>
    <property type="match status" value="1"/>
</dbReference>
<evidence type="ECO:0000256" key="4">
    <source>
        <dbReference type="ARBA" id="ARBA00057041"/>
    </source>
</evidence>
<dbReference type="SUPFAM" id="SSF48371">
    <property type="entry name" value="ARM repeat"/>
    <property type="match status" value="1"/>
</dbReference>
<dbReference type="Proteomes" id="UP001347796">
    <property type="component" value="Unassembled WGS sequence"/>
</dbReference>
<dbReference type="GO" id="GO:0033290">
    <property type="term" value="C:eukaryotic 48S preinitiation complex"/>
    <property type="evidence" value="ECO:0007669"/>
    <property type="project" value="UniProtKB-UniRule"/>
</dbReference>
<evidence type="ECO:0000256" key="2">
    <source>
        <dbReference type="ARBA" id="ARBA00022540"/>
    </source>
</evidence>
<dbReference type="GO" id="GO:0043022">
    <property type="term" value="F:ribosome binding"/>
    <property type="evidence" value="ECO:0007669"/>
    <property type="project" value="InterPro"/>
</dbReference>
<comment type="function">
    <text evidence="4">Component of the eukaryotic translation initiation factor 3 (eIF-3) complex, which is required for several steps in the initiation of protein synthesis. The eIF-3 complex associates with the 40S ribosome and facilitates the recruitment of eIF-1, eIF-1A, eIF-2:GTP:methionyl-tRNAi and eIF-5 to form the 43S pre-initiation complex (43S PIC). The eIF-3 complex stimulates mRNA recruitment to the 43S PIC and scanning of the mRNA for AUG recognition. The eIF-3 complex is also required for disassembly and recycling of post-termination ribosomal complexes and subsequently prevents premature joining of the 40S and 60S ribosomal subunits prior to initiation. The eIF-3 complex specifically targets and initiates translation of a subset of mRNAs involved in cell proliferation, including cell cycling, differentiation and apoptosis, and uses different modes of RNA stem-loop binding to exert either translational activation or repression.</text>
</comment>
<comment type="similarity">
    <text evidence="5">Belongs to the eIF-3 subunit K family.</text>
</comment>
<dbReference type="InterPro" id="IPR016020">
    <property type="entry name" value="Transl_init_fac_sub12_N_euk"/>
</dbReference>
<dbReference type="InterPro" id="IPR009374">
    <property type="entry name" value="eIF3k"/>
</dbReference>
<protein>
    <recommendedName>
        <fullName evidence="5">Eukaryotic translation initiation factor 3 subunit K</fullName>
        <shortName evidence="5">eIF3k</shortName>
    </recommendedName>
    <alternativeName>
        <fullName evidence="5">eIF-3 p25</fullName>
    </alternativeName>
</protein>
<dbReference type="EMBL" id="JAZGQO010000007">
    <property type="protein sequence ID" value="KAK6183562.1"/>
    <property type="molecule type" value="Genomic_DNA"/>
</dbReference>
<dbReference type="Pfam" id="PF10075">
    <property type="entry name" value="CSN8_PSD8_EIF3K"/>
    <property type="match status" value="1"/>
</dbReference>
<reference evidence="7 8" key="1">
    <citation type="submission" date="2024-01" db="EMBL/GenBank/DDBJ databases">
        <title>The genome of the rayed Mediterranean limpet Patella caerulea (Linnaeus, 1758).</title>
        <authorList>
            <person name="Anh-Thu Weber A."/>
            <person name="Halstead-Nussloch G."/>
        </authorList>
    </citation>
    <scope>NUCLEOTIDE SEQUENCE [LARGE SCALE GENOMIC DNA]</scope>
    <source>
        <strain evidence="7">AATW-2023a</strain>
        <tissue evidence="7">Whole specimen</tissue>
    </source>
</reference>
<sequence>MAEAMRASVAQLLKGIDRYNPENLATLERYVEMQVKENTYDLEASLAVLKLYQFNPSYFQTQITSLILLKALTNLPHTDFILCKCLIDTAKLEEEQLKGVIKIADMLEMCQFKDFWDYVREEEDLISGVLGFEDSIRKFICHVVSATFQTVEKSYLQEVLGGINDLQINQWISKYGWSVQANGVVFVNAQDDNIKTKNIREKITFDSVAAIMATSR</sequence>
<dbReference type="PANTHER" id="PTHR13022">
    <property type="entry name" value="EUKARYOTIC TRANSLATION INITIATION FACTOR 3 SUBUNIT 11"/>
    <property type="match status" value="1"/>
</dbReference>
<proteinExistence type="inferred from homology"/>
<keyword evidence="8" id="KW-1185">Reference proteome</keyword>
<dbReference type="InterPro" id="IPR036388">
    <property type="entry name" value="WH-like_DNA-bd_sf"/>
</dbReference>
<organism evidence="7 8">
    <name type="scientific">Patella caerulea</name>
    <name type="common">Rayed Mediterranean limpet</name>
    <dbReference type="NCBI Taxonomy" id="87958"/>
    <lineage>
        <taxon>Eukaryota</taxon>
        <taxon>Metazoa</taxon>
        <taxon>Spiralia</taxon>
        <taxon>Lophotrochozoa</taxon>
        <taxon>Mollusca</taxon>
        <taxon>Gastropoda</taxon>
        <taxon>Patellogastropoda</taxon>
        <taxon>Patelloidea</taxon>
        <taxon>Patellidae</taxon>
        <taxon>Patella</taxon>
    </lineage>
</organism>
<comment type="function">
    <text evidence="5">Component of the eukaryotic translation initiation factor 3 (eIF-3) complex, which is involved in protein synthesis of a specialized repertoire of mRNAs and, together with other initiation factors, stimulates binding of mRNA and methionyl-tRNAi to the 40S ribosome. The eIF-3 complex specifically targets and initiates translation of a subset of mRNAs involved in cell proliferation.</text>
</comment>
<evidence type="ECO:0000313" key="7">
    <source>
        <dbReference type="EMBL" id="KAK6183562.1"/>
    </source>
</evidence>
<dbReference type="GO" id="GO:0003723">
    <property type="term" value="F:RNA binding"/>
    <property type="evidence" value="ECO:0007669"/>
    <property type="project" value="UniProtKB-UniRule"/>
</dbReference>
<dbReference type="GO" id="GO:0005852">
    <property type="term" value="C:eukaryotic translation initiation factor 3 complex"/>
    <property type="evidence" value="ECO:0007669"/>
    <property type="project" value="UniProtKB-UniRule"/>
</dbReference>
<name>A0AAN8JVS5_PATCE</name>
<evidence type="ECO:0000256" key="3">
    <source>
        <dbReference type="ARBA" id="ARBA00022917"/>
    </source>
</evidence>
<dbReference type="Gene3D" id="1.25.40.250">
    <property type="entry name" value="ARM repeat, domain 1"/>
    <property type="match status" value="1"/>
</dbReference>
<keyword evidence="2 5" id="KW-0396">Initiation factor</keyword>